<gene>
    <name evidence="5" type="ORF">IAB60_13525</name>
</gene>
<dbReference type="PANTHER" id="PTHR43280">
    <property type="entry name" value="ARAC-FAMILY TRANSCRIPTIONAL REGULATOR"/>
    <property type="match status" value="1"/>
</dbReference>
<reference evidence="5" key="1">
    <citation type="submission" date="2020-10" db="EMBL/GenBank/DDBJ databases">
        <authorList>
            <person name="Gilroy R."/>
        </authorList>
    </citation>
    <scope>NUCLEOTIDE SEQUENCE</scope>
    <source>
        <strain evidence="5">CHK123-3438</strain>
    </source>
</reference>
<dbReference type="SUPFAM" id="SSF46689">
    <property type="entry name" value="Homeodomain-like"/>
    <property type="match status" value="2"/>
</dbReference>
<dbReference type="PROSITE" id="PS00041">
    <property type="entry name" value="HTH_ARAC_FAMILY_1"/>
    <property type="match status" value="1"/>
</dbReference>
<protein>
    <submittedName>
        <fullName evidence="5">Helix-turn-helix transcriptional regulator</fullName>
    </submittedName>
</protein>
<proteinExistence type="predicted"/>
<dbReference type="InterPro" id="IPR018060">
    <property type="entry name" value="HTH_AraC"/>
</dbReference>
<dbReference type="SUPFAM" id="SSF51215">
    <property type="entry name" value="Regulatory protein AraC"/>
    <property type="match status" value="1"/>
</dbReference>
<dbReference type="PRINTS" id="PR00032">
    <property type="entry name" value="HTHARAC"/>
</dbReference>
<sequence>MKYYPNSPLLYEKGFSIIINDEALSFDSSICYYFDYDQRSHSVNMDFPHFHSFYELMILLSPKAYHFVNGTRYDLASNDIVLLAPSVLHQSEYPPGTPSDRIIIGFLFPQKMPSFPGAYKEILSVFNSPCPVFRFHREEQNLLFSSINDIADISQRTTNPAVRNLMIHNKFVEFLFTLYSLKDQNHYTPSTEGGIKEKIYSITSYIHQHYGEDISLTTLADAFYISPYYLSHQFKEVTGYTVVQYIQLTRIKNAQYLLLNSNEKITQIAEATGFSSFSQFNRVFRKLCQTSPSDYKAEARKSSTDVTLTSVNQ</sequence>
<accession>A0A9D1KHE1</accession>
<dbReference type="InterPro" id="IPR009057">
    <property type="entry name" value="Homeodomain-like_sf"/>
</dbReference>
<dbReference type="Gene3D" id="1.10.10.60">
    <property type="entry name" value="Homeodomain-like"/>
    <property type="match status" value="2"/>
</dbReference>
<dbReference type="Pfam" id="PF12833">
    <property type="entry name" value="HTH_18"/>
    <property type="match status" value="1"/>
</dbReference>
<dbReference type="PROSITE" id="PS01124">
    <property type="entry name" value="HTH_ARAC_FAMILY_2"/>
    <property type="match status" value="1"/>
</dbReference>
<evidence type="ECO:0000313" key="5">
    <source>
        <dbReference type="EMBL" id="HIT43091.1"/>
    </source>
</evidence>
<dbReference type="Proteomes" id="UP000886860">
    <property type="component" value="Unassembled WGS sequence"/>
</dbReference>
<feature type="domain" description="HTH araC/xylS-type" evidence="4">
    <location>
        <begin position="200"/>
        <end position="298"/>
    </location>
</feature>
<dbReference type="GO" id="GO:0043565">
    <property type="term" value="F:sequence-specific DNA binding"/>
    <property type="evidence" value="ECO:0007669"/>
    <property type="project" value="InterPro"/>
</dbReference>
<dbReference type="PANTHER" id="PTHR43280:SF28">
    <property type="entry name" value="HTH-TYPE TRANSCRIPTIONAL ACTIVATOR RHAS"/>
    <property type="match status" value="1"/>
</dbReference>
<evidence type="ECO:0000256" key="1">
    <source>
        <dbReference type="ARBA" id="ARBA00023015"/>
    </source>
</evidence>
<evidence type="ECO:0000256" key="3">
    <source>
        <dbReference type="ARBA" id="ARBA00023163"/>
    </source>
</evidence>
<dbReference type="SMART" id="SM00342">
    <property type="entry name" value="HTH_ARAC"/>
    <property type="match status" value="1"/>
</dbReference>
<comment type="caution">
    <text evidence="5">The sequence shown here is derived from an EMBL/GenBank/DDBJ whole genome shotgun (WGS) entry which is preliminary data.</text>
</comment>
<evidence type="ECO:0000256" key="2">
    <source>
        <dbReference type="ARBA" id="ARBA00023125"/>
    </source>
</evidence>
<dbReference type="AlphaFoldDB" id="A0A9D1KHE1"/>
<evidence type="ECO:0000259" key="4">
    <source>
        <dbReference type="PROSITE" id="PS01124"/>
    </source>
</evidence>
<dbReference type="InterPro" id="IPR018062">
    <property type="entry name" value="HTH_AraC-typ_CS"/>
</dbReference>
<keyword evidence="2" id="KW-0238">DNA-binding</keyword>
<dbReference type="Pfam" id="PF02311">
    <property type="entry name" value="AraC_binding"/>
    <property type="match status" value="1"/>
</dbReference>
<name>A0A9D1KHE1_9FIRM</name>
<reference evidence="5" key="2">
    <citation type="journal article" date="2021" name="PeerJ">
        <title>Extensive microbial diversity within the chicken gut microbiome revealed by metagenomics and culture.</title>
        <authorList>
            <person name="Gilroy R."/>
            <person name="Ravi A."/>
            <person name="Getino M."/>
            <person name="Pursley I."/>
            <person name="Horton D.L."/>
            <person name="Alikhan N.F."/>
            <person name="Baker D."/>
            <person name="Gharbi K."/>
            <person name="Hall N."/>
            <person name="Watson M."/>
            <person name="Adriaenssens E.M."/>
            <person name="Foster-Nyarko E."/>
            <person name="Jarju S."/>
            <person name="Secka A."/>
            <person name="Antonio M."/>
            <person name="Oren A."/>
            <person name="Chaudhuri R.R."/>
            <person name="La Ragione R."/>
            <person name="Hildebrand F."/>
            <person name="Pallen M.J."/>
        </authorList>
    </citation>
    <scope>NUCLEOTIDE SEQUENCE</scope>
    <source>
        <strain evidence="5">CHK123-3438</strain>
    </source>
</reference>
<dbReference type="InterPro" id="IPR003313">
    <property type="entry name" value="AraC-bd"/>
</dbReference>
<keyword evidence="1" id="KW-0805">Transcription regulation</keyword>
<organism evidence="5 6">
    <name type="scientific">Candidatus Caccovicinus merdipullorum</name>
    <dbReference type="NCBI Taxonomy" id="2840724"/>
    <lineage>
        <taxon>Bacteria</taxon>
        <taxon>Bacillati</taxon>
        <taxon>Bacillota</taxon>
        <taxon>Clostridia</taxon>
        <taxon>Eubacteriales</taxon>
        <taxon>Candidatus Caccovicinus</taxon>
    </lineage>
</organism>
<dbReference type="EMBL" id="DVKS01000224">
    <property type="protein sequence ID" value="HIT43091.1"/>
    <property type="molecule type" value="Genomic_DNA"/>
</dbReference>
<evidence type="ECO:0000313" key="6">
    <source>
        <dbReference type="Proteomes" id="UP000886860"/>
    </source>
</evidence>
<dbReference type="GO" id="GO:0003700">
    <property type="term" value="F:DNA-binding transcription factor activity"/>
    <property type="evidence" value="ECO:0007669"/>
    <property type="project" value="InterPro"/>
</dbReference>
<dbReference type="InterPro" id="IPR037923">
    <property type="entry name" value="HTH-like"/>
</dbReference>
<keyword evidence="3" id="KW-0804">Transcription</keyword>
<dbReference type="InterPro" id="IPR020449">
    <property type="entry name" value="Tscrpt_reg_AraC-type_HTH"/>
</dbReference>